<dbReference type="EMBL" id="JAMYWD010000009">
    <property type="protein sequence ID" value="KAJ4961787.1"/>
    <property type="molecule type" value="Genomic_DNA"/>
</dbReference>
<evidence type="ECO:0000256" key="1">
    <source>
        <dbReference type="SAM" id="MobiDB-lite"/>
    </source>
</evidence>
<proteinExistence type="predicted"/>
<accession>A0A9Q0K3S5</accession>
<organism evidence="2 3">
    <name type="scientific">Protea cynaroides</name>
    <dbReference type="NCBI Taxonomy" id="273540"/>
    <lineage>
        <taxon>Eukaryota</taxon>
        <taxon>Viridiplantae</taxon>
        <taxon>Streptophyta</taxon>
        <taxon>Embryophyta</taxon>
        <taxon>Tracheophyta</taxon>
        <taxon>Spermatophyta</taxon>
        <taxon>Magnoliopsida</taxon>
        <taxon>Proteales</taxon>
        <taxon>Proteaceae</taxon>
        <taxon>Protea</taxon>
    </lineage>
</organism>
<gene>
    <name evidence="2" type="ORF">NE237_021697</name>
</gene>
<dbReference type="AlphaFoldDB" id="A0A9Q0K3S5"/>
<keyword evidence="3" id="KW-1185">Reference proteome</keyword>
<dbReference type="Proteomes" id="UP001141806">
    <property type="component" value="Unassembled WGS sequence"/>
</dbReference>
<dbReference type="OrthoDB" id="1246837at2759"/>
<reference evidence="2" key="1">
    <citation type="journal article" date="2023" name="Plant J.">
        <title>The genome of the king protea, Protea cynaroides.</title>
        <authorList>
            <person name="Chang J."/>
            <person name="Duong T.A."/>
            <person name="Schoeman C."/>
            <person name="Ma X."/>
            <person name="Roodt D."/>
            <person name="Barker N."/>
            <person name="Li Z."/>
            <person name="Van de Peer Y."/>
            <person name="Mizrachi E."/>
        </authorList>
    </citation>
    <scope>NUCLEOTIDE SEQUENCE</scope>
    <source>
        <tissue evidence="2">Young leaves</tissue>
    </source>
</reference>
<evidence type="ECO:0000313" key="2">
    <source>
        <dbReference type="EMBL" id="KAJ4961787.1"/>
    </source>
</evidence>
<protein>
    <submittedName>
        <fullName evidence="2">Uncharacterized protein</fullName>
    </submittedName>
</protein>
<name>A0A9Q0K3S5_9MAGN</name>
<evidence type="ECO:0000313" key="3">
    <source>
        <dbReference type="Proteomes" id="UP001141806"/>
    </source>
</evidence>
<dbReference type="PANTHER" id="PTHR38224">
    <property type="entry name" value="PHLOEM SPECIFIC PROTEIN"/>
    <property type="match status" value="1"/>
</dbReference>
<sequence>MRRYAVGEGEQRQLRRPNGWQDKRTAGDYQAYVQCLLKAPSMADEPACPNGACSITTTQQRQVEWNTHTTDDYHTHVNRMLRMPSIVDAPPYPRVHTLFKNEGGHLN</sequence>
<dbReference type="PANTHER" id="PTHR38224:SF1">
    <property type="entry name" value="PHLOEM SPECIFIC PROTEIN"/>
    <property type="match status" value="1"/>
</dbReference>
<comment type="caution">
    <text evidence="2">The sequence shown here is derived from an EMBL/GenBank/DDBJ whole genome shotgun (WGS) entry which is preliminary data.</text>
</comment>
<feature type="region of interest" description="Disordered" evidence="1">
    <location>
        <begin position="1"/>
        <end position="22"/>
    </location>
</feature>